<evidence type="ECO:0000313" key="2">
    <source>
        <dbReference type="Proteomes" id="UP000240708"/>
    </source>
</evidence>
<name>A0A2P8E4Q0_9BACT</name>
<dbReference type="EMBL" id="PYGF01000005">
    <property type="protein sequence ID" value="PSL04439.1"/>
    <property type="molecule type" value="Genomic_DNA"/>
</dbReference>
<comment type="caution">
    <text evidence="1">The sequence shown here is derived from an EMBL/GenBank/DDBJ whole genome shotgun (WGS) entry which is preliminary data.</text>
</comment>
<dbReference type="AlphaFoldDB" id="A0A2P8E4Q0"/>
<evidence type="ECO:0000313" key="1">
    <source>
        <dbReference type="EMBL" id="PSL04439.1"/>
    </source>
</evidence>
<reference evidence="1 2" key="1">
    <citation type="submission" date="2018-03" db="EMBL/GenBank/DDBJ databases">
        <title>Genomic Encyclopedia of Archaeal and Bacterial Type Strains, Phase II (KMG-II): from individual species to whole genera.</title>
        <authorList>
            <person name="Goeker M."/>
        </authorList>
    </citation>
    <scope>NUCLEOTIDE SEQUENCE [LARGE SCALE GENOMIC DNA]</scope>
    <source>
        <strain evidence="1 2">DSM 28057</strain>
    </source>
</reference>
<protein>
    <submittedName>
        <fullName evidence="1">Uncharacterized protein</fullName>
    </submittedName>
</protein>
<proteinExistence type="predicted"/>
<dbReference type="Proteomes" id="UP000240708">
    <property type="component" value="Unassembled WGS sequence"/>
</dbReference>
<accession>A0A2P8E4Q0</accession>
<organism evidence="1 2">
    <name type="scientific">Cecembia rubra</name>
    <dbReference type="NCBI Taxonomy" id="1485585"/>
    <lineage>
        <taxon>Bacteria</taxon>
        <taxon>Pseudomonadati</taxon>
        <taxon>Bacteroidota</taxon>
        <taxon>Cytophagia</taxon>
        <taxon>Cytophagales</taxon>
        <taxon>Cyclobacteriaceae</taxon>
        <taxon>Cecembia</taxon>
    </lineage>
</organism>
<keyword evidence="2" id="KW-1185">Reference proteome</keyword>
<gene>
    <name evidence="1" type="ORF">CLV48_105183</name>
</gene>
<sequence>MENSVPIAATLASFSENWFQGLATKTPGHGDEQKIKRWVLCGKKMGSRNDRNGKAHLKLTNTFVPFCSFSRFSGQVVVHYKWPQRPQTLRFSEYNAAILAKILRTLR</sequence>